<accession>A0A2Z6ZVS9</accession>
<proteinExistence type="predicted"/>
<evidence type="ECO:0000256" key="1">
    <source>
        <dbReference type="SAM" id="MobiDB-lite"/>
    </source>
</evidence>
<name>A0A2Z6ZVS9_9LAMI</name>
<gene>
    <name evidence="2" type="ORF">F511_45531</name>
</gene>
<dbReference type="AlphaFoldDB" id="A0A2Z6ZVS9"/>
<evidence type="ECO:0000313" key="3">
    <source>
        <dbReference type="Proteomes" id="UP000250235"/>
    </source>
</evidence>
<organism evidence="2 3">
    <name type="scientific">Dorcoceras hygrometricum</name>
    <dbReference type="NCBI Taxonomy" id="472368"/>
    <lineage>
        <taxon>Eukaryota</taxon>
        <taxon>Viridiplantae</taxon>
        <taxon>Streptophyta</taxon>
        <taxon>Embryophyta</taxon>
        <taxon>Tracheophyta</taxon>
        <taxon>Spermatophyta</taxon>
        <taxon>Magnoliopsida</taxon>
        <taxon>eudicotyledons</taxon>
        <taxon>Gunneridae</taxon>
        <taxon>Pentapetalae</taxon>
        <taxon>asterids</taxon>
        <taxon>lamiids</taxon>
        <taxon>Lamiales</taxon>
        <taxon>Gesneriaceae</taxon>
        <taxon>Didymocarpoideae</taxon>
        <taxon>Trichosporeae</taxon>
        <taxon>Loxocarpinae</taxon>
        <taxon>Dorcoceras</taxon>
    </lineage>
</organism>
<sequence>MKILSTTDHIKFLYPVPQLLFMLTLYSKRSKLLFPWFHGWTLTVHAIDSRVKSMDFRLGSLDSKVEQLLNVQTFLKHDFGIYKHGFYDRMEMVAANINSSQKSLETNLVRQLTEQQYQFANDLDFVKMQLVELVNHLKETGDDKKGEGGQSRGSEGGQRSSIQGEGPSSTMGKGPNYKRGERSSGYKRRRWF</sequence>
<keyword evidence="3" id="KW-1185">Reference proteome</keyword>
<dbReference type="EMBL" id="KV048615">
    <property type="protein sequence ID" value="KZV06988.1"/>
    <property type="molecule type" value="Genomic_DNA"/>
</dbReference>
<dbReference type="OrthoDB" id="342281at2759"/>
<protein>
    <submittedName>
        <fullName evidence="2">Zinc finger BED domain-containing protein RICESLEEPER 1-like</fullName>
    </submittedName>
</protein>
<feature type="compositionally biased region" description="Low complexity" evidence="1">
    <location>
        <begin position="157"/>
        <end position="166"/>
    </location>
</feature>
<evidence type="ECO:0000313" key="2">
    <source>
        <dbReference type="EMBL" id="KZV06988.1"/>
    </source>
</evidence>
<feature type="region of interest" description="Disordered" evidence="1">
    <location>
        <begin position="139"/>
        <end position="192"/>
    </location>
</feature>
<dbReference type="Proteomes" id="UP000250235">
    <property type="component" value="Unassembled WGS sequence"/>
</dbReference>
<reference evidence="2 3" key="1">
    <citation type="journal article" date="2015" name="Proc. Natl. Acad. Sci. U.S.A.">
        <title>The resurrection genome of Boea hygrometrica: A blueprint for survival of dehydration.</title>
        <authorList>
            <person name="Xiao L."/>
            <person name="Yang G."/>
            <person name="Zhang L."/>
            <person name="Yang X."/>
            <person name="Zhao S."/>
            <person name="Ji Z."/>
            <person name="Zhou Q."/>
            <person name="Hu M."/>
            <person name="Wang Y."/>
            <person name="Chen M."/>
            <person name="Xu Y."/>
            <person name="Jin H."/>
            <person name="Xiao X."/>
            <person name="Hu G."/>
            <person name="Bao F."/>
            <person name="Hu Y."/>
            <person name="Wan P."/>
            <person name="Li L."/>
            <person name="Deng X."/>
            <person name="Kuang T."/>
            <person name="Xiang C."/>
            <person name="Zhu J.K."/>
            <person name="Oliver M.J."/>
            <person name="He Y."/>
        </authorList>
    </citation>
    <scope>NUCLEOTIDE SEQUENCE [LARGE SCALE GENOMIC DNA]</scope>
    <source>
        <strain evidence="3">cv. XS01</strain>
    </source>
</reference>